<comment type="catalytic activity">
    <reaction evidence="1">
        <text>ATP + protein L-histidine = ADP + protein N-phospho-L-histidine.</text>
        <dbReference type="EC" id="2.7.13.3"/>
    </reaction>
</comment>
<dbReference type="SMART" id="SM00387">
    <property type="entry name" value="HATPase_c"/>
    <property type="match status" value="1"/>
</dbReference>
<dbReference type="RefSeq" id="WP_269009585.1">
    <property type="nucleotide sequence ID" value="NZ_JAANOH010000001.1"/>
</dbReference>
<dbReference type="Pfam" id="PF00072">
    <property type="entry name" value="Response_reg"/>
    <property type="match status" value="1"/>
</dbReference>
<evidence type="ECO:0000259" key="9">
    <source>
        <dbReference type="PROSITE" id="PS50110"/>
    </source>
</evidence>
<dbReference type="InterPro" id="IPR000700">
    <property type="entry name" value="PAS-assoc_C"/>
</dbReference>
<evidence type="ECO:0000256" key="4">
    <source>
        <dbReference type="ARBA" id="ARBA00022679"/>
    </source>
</evidence>
<dbReference type="PROSITE" id="PS50110">
    <property type="entry name" value="RESPONSE_REGULATORY"/>
    <property type="match status" value="1"/>
</dbReference>
<keyword evidence="3 7" id="KW-0597">Phosphoprotein</keyword>
<dbReference type="SMART" id="SM00388">
    <property type="entry name" value="HisKA"/>
    <property type="match status" value="1"/>
</dbReference>
<dbReference type="InterPro" id="IPR036890">
    <property type="entry name" value="HATPase_C_sf"/>
</dbReference>
<evidence type="ECO:0000313" key="12">
    <source>
        <dbReference type="EMBL" id="MCZ2474598.1"/>
    </source>
</evidence>
<dbReference type="Gene3D" id="3.40.50.2300">
    <property type="match status" value="1"/>
</dbReference>
<dbReference type="InterPro" id="IPR003594">
    <property type="entry name" value="HATPase_dom"/>
</dbReference>
<dbReference type="InterPro" id="IPR003661">
    <property type="entry name" value="HisK_dim/P_dom"/>
</dbReference>
<feature type="domain" description="PAS" evidence="10">
    <location>
        <begin position="201"/>
        <end position="239"/>
    </location>
</feature>
<feature type="domain" description="PAS" evidence="10">
    <location>
        <begin position="423"/>
        <end position="494"/>
    </location>
</feature>
<dbReference type="Pfam" id="PF01590">
    <property type="entry name" value="GAF"/>
    <property type="match status" value="1"/>
</dbReference>
<comment type="caution">
    <text evidence="12">The sequence shown here is derived from an EMBL/GenBank/DDBJ whole genome shotgun (WGS) entry which is preliminary data.</text>
</comment>
<evidence type="ECO:0000256" key="2">
    <source>
        <dbReference type="ARBA" id="ARBA00012438"/>
    </source>
</evidence>
<name>A0ABT4JEE5_9BACT</name>
<dbReference type="Gene3D" id="3.30.450.20">
    <property type="entry name" value="PAS domain"/>
    <property type="match status" value="4"/>
</dbReference>
<proteinExistence type="predicted"/>
<dbReference type="NCBIfam" id="TIGR00229">
    <property type="entry name" value="sensory_box"/>
    <property type="match status" value="3"/>
</dbReference>
<dbReference type="SMART" id="SM00091">
    <property type="entry name" value="PAS"/>
    <property type="match status" value="4"/>
</dbReference>
<feature type="domain" description="Histidine kinase" evidence="8">
    <location>
        <begin position="711"/>
        <end position="932"/>
    </location>
</feature>
<dbReference type="Gene3D" id="1.10.287.130">
    <property type="match status" value="1"/>
</dbReference>
<accession>A0ABT4JEE5</accession>
<dbReference type="InterPro" id="IPR011006">
    <property type="entry name" value="CheY-like_superfamily"/>
</dbReference>
<dbReference type="PANTHER" id="PTHR45339:SF1">
    <property type="entry name" value="HYBRID SIGNAL TRANSDUCTION HISTIDINE KINASE J"/>
    <property type="match status" value="1"/>
</dbReference>
<dbReference type="SUPFAM" id="SSF55874">
    <property type="entry name" value="ATPase domain of HSP90 chaperone/DNA topoisomerase II/histidine kinase"/>
    <property type="match status" value="1"/>
</dbReference>
<dbReference type="EMBL" id="JAANOH010000001">
    <property type="protein sequence ID" value="MCZ2474598.1"/>
    <property type="molecule type" value="Genomic_DNA"/>
</dbReference>
<gene>
    <name evidence="12" type="ORF">G9H61_04025</name>
</gene>
<keyword evidence="5" id="KW-0418">Kinase</keyword>
<dbReference type="InterPro" id="IPR035965">
    <property type="entry name" value="PAS-like_dom_sf"/>
</dbReference>
<dbReference type="InterPro" id="IPR005467">
    <property type="entry name" value="His_kinase_dom"/>
</dbReference>
<dbReference type="PROSITE" id="PS50113">
    <property type="entry name" value="PAC"/>
    <property type="match status" value="3"/>
</dbReference>
<dbReference type="Pfam" id="PF02518">
    <property type="entry name" value="HATPase_c"/>
    <property type="match status" value="1"/>
</dbReference>
<dbReference type="Gene3D" id="3.30.450.40">
    <property type="match status" value="1"/>
</dbReference>
<dbReference type="Pfam" id="PF08447">
    <property type="entry name" value="PAS_3"/>
    <property type="match status" value="1"/>
</dbReference>
<dbReference type="InterPro" id="IPR003018">
    <property type="entry name" value="GAF"/>
</dbReference>
<evidence type="ECO:0000259" key="10">
    <source>
        <dbReference type="PROSITE" id="PS50112"/>
    </source>
</evidence>
<reference evidence="12 13" key="1">
    <citation type="submission" date="2020-03" db="EMBL/GenBank/DDBJ databases">
        <authorList>
            <person name="Pitt A."/>
            <person name="Hahn M.W."/>
        </authorList>
    </citation>
    <scope>NUCLEOTIDE SEQUENCE [LARGE SCALE GENOMIC DNA]</scope>
    <source>
        <strain evidence="12 13">5A-MARBSE</strain>
    </source>
</reference>
<dbReference type="CDD" id="cd00082">
    <property type="entry name" value="HisKA"/>
    <property type="match status" value="1"/>
</dbReference>
<protein>
    <recommendedName>
        <fullName evidence="2">histidine kinase</fullName>
        <ecNumber evidence="2">2.7.13.3</ecNumber>
    </recommendedName>
</protein>
<dbReference type="Proteomes" id="UP001321186">
    <property type="component" value="Unassembled WGS sequence"/>
</dbReference>
<evidence type="ECO:0000256" key="7">
    <source>
        <dbReference type="PROSITE-ProRule" id="PRU00169"/>
    </source>
</evidence>
<dbReference type="InterPro" id="IPR004358">
    <property type="entry name" value="Sig_transdc_His_kin-like_C"/>
</dbReference>
<evidence type="ECO:0000256" key="1">
    <source>
        <dbReference type="ARBA" id="ARBA00000085"/>
    </source>
</evidence>
<evidence type="ECO:0000259" key="8">
    <source>
        <dbReference type="PROSITE" id="PS50109"/>
    </source>
</evidence>
<dbReference type="PANTHER" id="PTHR45339">
    <property type="entry name" value="HYBRID SIGNAL TRANSDUCTION HISTIDINE KINASE J"/>
    <property type="match status" value="1"/>
</dbReference>
<dbReference type="InterPro" id="IPR001789">
    <property type="entry name" value="Sig_transdc_resp-reg_receiver"/>
</dbReference>
<dbReference type="EC" id="2.7.13.3" evidence="2"/>
<sequence length="1072" mass="121818">MKKQSFPIPENEENRLSALYEYQILDTFAEKEFDKITSLASYICQVPIAIISLVDKDRQWFKSEVGLGAKETTREVSFCQYTIMGDQIFEVPNALEDSRFVNSPLVTGNPHIRFYAGAPLTTPDGFQIGSLCVIDQVPRELTKEQRDALTTLSEHVIQTLELRIKNRALKEQVNRLTEEKVARVTLELGRYKEALDEVLAVFIMDANGIITYANEAICTLSQYPREELIGQHKRILHPEFSSSSESDAFWGTIQSGEVWKGEIQNRAKDGSVYWLNITFVPFKGKNGKVTQYLAISSDITEQKIKSIDLELFFELSQDYLTVANMSGFYEKVSPSFYTSLGYTESEMLHHSGAHFVIEEDLPLRDILRAKMLKGEGVRDYELRYKCKDGSVKVLSWNSSPNEQTGKLYGIARDITESKKIIEENKRLSWVARGTDNIVVIANAKGQIEWVNHPFEKLTEYTLNEVIGKTPGSFLQYEGSDPMTVQAMKEAIAERKTFRGEIRNRSKSGREYWLEIFLNPIFNEQQELINFIAIESDITEKKEKDLEISDLLATQIAIFNGVSLAIIFTDVHGYVKKVNQATLEIFEYESNDIVGQLLSQIPCFDMDEIIQYNKELSEEYGVDFVPSFETFVMRTKSSGKPERREWTLISKSGKRIPIWLGVTCVNNERGEIIGYLGVAEDYTEHKLAQNELIQAKDDAEMAVRAKDSFLTNMSHEIRTPLNAIIGFTELLQGSQLPDPDCEYVDNIQKAGDHLLLLINDILDLSKIDSGKIELEVQPFQLKESLKHVHDLLKVKATKKAIDFSLFLDAELPEVIIGDNGRLNQVLINLAGNAIKFTEEGEVSISVKKVKETETTISLRFSVKDTGIGISEEKIQTIFDRFIQAEASTTRKFGGSGLGLNIAKQLVELQGGKIELKSKLGRGSEFFFVLEFQKAKQLEEKRSKKENIGLRVDHPVSILMCEDNEMNQRLAKTVITNFGFQLDIANNGKEGIELLQKKDYDLVLMDLQMPEMDGYQATMYIRNEMKSDIPIIAMTAHSLVGEQQKCFDIGMNGYVSKPYKQQELLQKIQEFIRE</sequence>
<dbReference type="SMART" id="SM00448">
    <property type="entry name" value="REC"/>
    <property type="match status" value="1"/>
</dbReference>
<dbReference type="Gene3D" id="3.30.565.10">
    <property type="entry name" value="Histidine kinase-like ATPase, C-terminal domain"/>
    <property type="match status" value="1"/>
</dbReference>
<dbReference type="Pfam" id="PF00512">
    <property type="entry name" value="HisKA"/>
    <property type="match status" value="1"/>
</dbReference>
<feature type="domain" description="PAC" evidence="11">
    <location>
        <begin position="641"/>
        <end position="693"/>
    </location>
</feature>
<dbReference type="PRINTS" id="PR00344">
    <property type="entry name" value="BCTRLSENSOR"/>
</dbReference>
<dbReference type="InterPro" id="IPR036097">
    <property type="entry name" value="HisK_dim/P_sf"/>
</dbReference>
<feature type="domain" description="PAC" evidence="11">
    <location>
        <begin position="497"/>
        <end position="549"/>
    </location>
</feature>
<dbReference type="CDD" id="cd16922">
    <property type="entry name" value="HATPase_EvgS-ArcB-TorS-like"/>
    <property type="match status" value="1"/>
</dbReference>
<dbReference type="InterPro" id="IPR001610">
    <property type="entry name" value="PAC"/>
</dbReference>
<dbReference type="CDD" id="cd17546">
    <property type="entry name" value="REC_hyHK_CKI1_RcsC-like"/>
    <property type="match status" value="1"/>
</dbReference>
<dbReference type="SUPFAM" id="SSF55781">
    <property type="entry name" value="GAF domain-like"/>
    <property type="match status" value="1"/>
</dbReference>
<feature type="domain" description="Response regulatory" evidence="9">
    <location>
        <begin position="955"/>
        <end position="1070"/>
    </location>
</feature>
<evidence type="ECO:0000259" key="11">
    <source>
        <dbReference type="PROSITE" id="PS50113"/>
    </source>
</evidence>
<dbReference type="InterPro" id="IPR000014">
    <property type="entry name" value="PAS"/>
</dbReference>
<evidence type="ECO:0000256" key="6">
    <source>
        <dbReference type="ARBA" id="ARBA00023012"/>
    </source>
</evidence>
<keyword evidence="6" id="KW-0902">Two-component regulatory system</keyword>
<dbReference type="Pfam" id="PF13426">
    <property type="entry name" value="PAS_9"/>
    <property type="match status" value="3"/>
</dbReference>
<dbReference type="SUPFAM" id="SSF47384">
    <property type="entry name" value="Homodimeric domain of signal transducing histidine kinase"/>
    <property type="match status" value="1"/>
</dbReference>
<dbReference type="PROSITE" id="PS50109">
    <property type="entry name" value="HIS_KIN"/>
    <property type="match status" value="1"/>
</dbReference>
<dbReference type="InterPro" id="IPR029016">
    <property type="entry name" value="GAF-like_dom_sf"/>
</dbReference>
<evidence type="ECO:0000313" key="13">
    <source>
        <dbReference type="Proteomes" id="UP001321186"/>
    </source>
</evidence>
<dbReference type="SMART" id="SM00065">
    <property type="entry name" value="GAF"/>
    <property type="match status" value="1"/>
</dbReference>
<keyword evidence="4" id="KW-0808">Transferase</keyword>
<dbReference type="SUPFAM" id="SSF52172">
    <property type="entry name" value="CheY-like"/>
    <property type="match status" value="1"/>
</dbReference>
<feature type="modified residue" description="4-aspartylphosphate" evidence="7">
    <location>
        <position position="1004"/>
    </location>
</feature>
<dbReference type="CDD" id="cd00130">
    <property type="entry name" value="PAS"/>
    <property type="match status" value="4"/>
</dbReference>
<dbReference type="InterPro" id="IPR013655">
    <property type="entry name" value="PAS_fold_3"/>
</dbReference>
<evidence type="ECO:0000256" key="5">
    <source>
        <dbReference type="ARBA" id="ARBA00022777"/>
    </source>
</evidence>
<organism evidence="12 13">
    <name type="scientific">Aquirufa ecclesiirivi</name>
    <dbReference type="NCBI Taxonomy" id="2715124"/>
    <lineage>
        <taxon>Bacteria</taxon>
        <taxon>Pseudomonadati</taxon>
        <taxon>Bacteroidota</taxon>
        <taxon>Cytophagia</taxon>
        <taxon>Cytophagales</taxon>
        <taxon>Flectobacillaceae</taxon>
        <taxon>Aquirufa</taxon>
    </lineage>
</organism>
<dbReference type="PROSITE" id="PS50112">
    <property type="entry name" value="PAS"/>
    <property type="match status" value="2"/>
</dbReference>
<dbReference type="SMART" id="SM00086">
    <property type="entry name" value="PAC"/>
    <property type="match status" value="4"/>
</dbReference>
<keyword evidence="13" id="KW-1185">Reference proteome</keyword>
<dbReference type="SUPFAM" id="SSF55785">
    <property type="entry name" value="PYP-like sensor domain (PAS domain)"/>
    <property type="match status" value="4"/>
</dbReference>
<evidence type="ECO:0000256" key="3">
    <source>
        <dbReference type="ARBA" id="ARBA00022553"/>
    </source>
</evidence>
<feature type="domain" description="PAC" evidence="11">
    <location>
        <begin position="259"/>
        <end position="311"/>
    </location>
</feature>